<dbReference type="Proteomes" id="UP000772434">
    <property type="component" value="Unassembled WGS sequence"/>
</dbReference>
<reference evidence="1" key="1">
    <citation type="submission" date="2020-11" db="EMBL/GenBank/DDBJ databases">
        <authorList>
            <consortium name="DOE Joint Genome Institute"/>
            <person name="Ahrendt S."/>
            <person name="Riley R."/>
            <person name="Andreopoulos W."/>
            <person name="Labutti K."/>
            <person name="Pangilinan J."/>
            <person name="Ruiz-Duenas F.J."/>
            <person name="Barrasa J.M."/>
            <person name="Sanchez-Garcia M."/>
            <person name="Camarero S."/>
            <person name="Miyauchi S."/>
            <person name="Serrano A."/>
            <person name="Linde D."/>
            <person name="Babiker R."/>
            <person name="Drula E."/>
            <person name="Ayuso-Fernandez I."/>
            <person name="Pacheco R."/>
            <person name="Padilla G."/>
            <person name="Ferreira P."/>
            <person name="Barriuso J."/>
            <person name="Kellner H."/>
            <person name="Castanera R."/>
            <person name="Alfaro M."/>
            <person name="Ramirez L."/>
            <person name="Pisabarro A.G."/>
            <person name="Kuo A."/>
            <person name="Tritt A."/>
            <person name="Lipzen A."/>
            <person name="He G."/>
            <person name="Yan M."/>
            <person name="Ng V."/>
            <person name="Cullen D."/>
            <person name="Martin F."/>
            <person name="Rosso M.-N."/>
            <person name="Henrissat B."/>
            <person name="Hibbett D."/>
            <person name="Martinez A.T."/>
            <person name="Grigoriev I.V."/>
        </authorList>
    </citation>
    <scope>NUCLEOTIDE SEQUENCE</scope>
    <source>
        <strain evidence="1">AH 40177</strain>
    </source>
</reference>
<dbReference type="OrthoDB" id="2992449at2759"/>
<evidence type="ECO:0000313" key="1">
    <source>
        <dbReference type="EMBL" id="KAF9058749.1"/>
    </source>
</evidence>
<organism evidence="1 2">
    <name type="scientific">Rhodocollybia butyracea</name>
    <dbReference type="NCBI Taxonomy" id="206335"/>
    <lineage>
        <taxon>Eukaryota</taxon>
        <taxon>Fungi</taxon>
        <taxon>Dikarya</taxon>
        <taxon>Basidiomycota</taxon>
        <taxon>Agaricomycotina</taxon>
        <taxon>Agaricomycetes</taxon>
        <taxon>Agaricomycetidae</taxon>
        <taxon>Agaricales</taxon>
        <taxon>Marasmiineae</taxon>
        <taxon>Omphalotaceae</taxon>
        <taxon>Rhodocollybia</taxon>
    </lineage>
</organism>
<protein>
    <submittedName>
        <fullName evidence="1">Uncharacterized protein</fullName>
    </submittedName>
</protein>
<dbReference type="EMBL" id="JADNRY010000354">
    <property type="protein sequence ID" value="KAF9058749.1"/>
    <property type="molecule type" value="Genomic_DNA"/>
</dbReference>
<accession>A0A9P5P8F7</accession>
<evidence type="ECO:0000313" key="2">
    <source>
        <dbReference type="Proteomes" id="UP000772434"/>
    </source>
</evidence>
<gene>
    <name evidence="1" type="ORF">BDP27DRAFT_1343012</name>
</gene>
<proteinExistence type="predicted"/>
<dbReference type="AlphaFoldDB" id="A0A9P5P8F7"/>
<keyword evidence="2" id="KW-1185">Reference proteome</keyword>
<name>A0A9P5P8F7_9AGAR</name>
<comment type="caution">
    <text evidence="1">The sequence shown here is derived from an EMBL/GenBank/DDBJ whole genome shotgun (WGS) entry which is preliminary data.</text>
</comment>
<sequence length="206" mass="23291">MYKGSYLELVLLTFDLPSLNMIVIDSNEGASVNWPTEIFISFISRSSCMITTFTLHGTPLSDLDLIAVLHVMPSLFHLEIEDYNWGNLQAQYSPITSNLISSLIQHESTSVSLVPKLHTLRLVSQRRHTGTFDDSIFVSMVESRWFRPGSDRSAAMSKMGRSCILLRSVVLKFTWRKLNAKVYKPLWILDKEGLRVVVAGKNGIQV</sequence>